<feature type="transmembrane region" description="Helical" evidence="2">
    <location>
        <begin position="603"/>
        <end position="625"/>
    </location>
</feature>
<keyword evidence="2" id="KW-1133">Transmembrane helix</keyword>
<keyword evidence="2" id="KW-0812">Transmembrane</keyword>
<feature type="transmembrane region" description="Helical" evidence="2">
    <location>
        <begin position="99"/>
        <end position="121"/>
    </location>
</feature>
<dbReference type="InterPro" id="IPR021514">
    <property type="entry name" value="DUF3176"/>
</dbReference>
<evidence type="ECO:0000313" key="3">
    <source>
        <dbReference type="EMBL" id="KAK0646445.1"/>
    </source>
</evidence>
<organism evidence="3 4">
    <name type="scientific">Cercophora newfieldiana</name>
    <dbReference type="NCBI Taxonomy" id="92897"/>
    <lineage>
        <taxon>Eukaryota</taxon>
        <taxon>Fungi</taxon>
        <taxon>Dikarya</taxon>
        <taxon>Ascomycota</taxon>
        <taxon>Pezizomycotina</taxon>
        <taxon>Sordariomycetes</taxon>
        <taxon>Sordariomycetidae</taxon>
        <taxon>Sordariales</taxon>
        <taxon>Lasiosphaeriaceae</taxon>
        <taxon>Cercophora</taxon>
    </lineage>
</organism>
<keyword evidence="2" id="KW-0472">Membrane</keyword>
<accession>A0AA40CPN3</accession>
<dbReference type="PANTHER" id="PTHR35394">
    <property type="entry name" value="DUF3176 DOMAIN-CONTAINING PROTEIN"/>
    <property type="match status" value="1"/>
</dbReference>
<dbReference type="Proteomes" id="UP001174936">
    <property type="component" value="Unassembled WGS sequence"/>
</dbReference>
<keyword evidence="4" id="KW-1185">Reference proteome</keyword>
<feature type="compositionally biased region" description="Low complexity" evidence="1">
    <location>
        <begin position="25"/>
        <end position="40"/>
    </location>
</feature>
<feature type="compositionally biased region" description="Polar residues" evidence="1">
    <location>
        <begin position="1"/>
        <end position="24"/>
    </location>
</feature>
<evidence type="ECO:0000256" key="2">
    <source>
        <dbReference type="SAM" id="Phobius"/>
    </source>
</evidence>
<feature type="transmembrane region" description="Helical" evidence="2">
    <location>
        <begin position="165"/>
        <end position="186"/>
    </location>
</feature>
<protein>
    <submittedName>
        <fullName evidence="3">Uncharacterized protein</fullName>
    </submittedName>
</protein>
<gene>
    <name evidence="3" type="ORF">B0T16DRAFT_458366</name>
</gene>
<dbReference type="PANTHER" id="PTHR35394:SF5">
    <property type="entry name" value="DUF3176 DOMAIN-CONTAINING PROTEIN"/>
    <property type="match status" value="1"/>
</dbReference>
<dbReference type="AlphaFoldDB" id="A0AA40CPN3"/>
<evidence type="ECO:0000256" key="1">
    <source>
        <dbReference type="SAM" id="MobiDB-lite"/>
    </source>
</evidence>
<reference evidence="3" key="1">
    <citation type="submission" date="2023-06" db="EMBL/GenBank/DDBJ databases">
        <title>Genome-scale phylogeny and comparative genomics of the fungal order Sordariales.</title>
        <authorList>
            <consortium name="Lawrence Berkeley National Laboratory"/>
            <person name="Hensen N."/>
            <person name="Bonometti L."/>
            <person name="Westerberg I."/>
            <person name="Brannstrom I.O."/>
            <person name="Guillou S."/>
            <person name="Cros-Aarteil S."/>
            <person name="Calhoun S."/>
            <person name="Haridas S."/>
            <person name="Kuo A."/>
            <person name="Mondo S."/>
            <person name="Pangilinan J."/>
            <person name="Riley R."/>
            <person name="Labutti K."/>
            <person name="Andreopoulos B."/>
            <person name="Lipzen A."/>
            <person name="Chen C."/>
            <person name="Yanf M."/>
            <person name="Daum C."/>
            <person name="Ng V."/>
            <person name="Clum A."/>
            <person name="Steindorff A."/>
            <person name="Ohm R."/>
            <person name="Martin F."/>
            <person name="Silar P."/>
            <person name="Natvig D."/>
            <person name="Lalanne C."/>
            <person name="Gautier V."/>
            <person name="Ament-Velasquez S.L."/>
            <person name="Kruys A."/>
            <person name="Hutchinson M.I."/>
            <person name="Powell A.J."/>
            <person name="Barry K."/>
            <person name="Miller A.N."/>
            <person name="Grigoriev I.V."/>
            <person name="Debuchy R."/>
            <person name="Gladieux P."/>
            <person name="Thoren M.H."/>
            <person name="Johannesson H."/>
        </authorList>
    </citation>
    <scope>NUCLEOTIDE SEQUENCE</scope>
    <source>
        <strain evidence="3">SMH2532-1</strain>
    </source>
</reference>
<dbReference type="EMBL" id="JAULSV010000004">
    <property type="protein sequence ID" value="KAK0646445.1"/>
    <property type="molecule type" value="Genomic_DNA"/>
</dbReference>
<evidence type="ECO:0000313" key="4">
    <source>
        <dbReference type="Proteomes" id="UP001174936"/>
    </source>
</evidence>
<feature type="transmembrane region" description="Helical" evidence="2">
    <location>
        <begin position="59"/>
        <end position="87"/>
    </location>
</feature>
<sequence>MASQETVTGSRPSTQAQSLGSNLDSLAPATPATPLVATSTGKDEGFRQMPRSKNSRQPLFLAWWLEFGALILSATSLISAAVVLALYDGKPMQDWGLDTISINTVISVLGVISKVTLAFAISSAIGQHKWNWFRAGQERLGVFEKFDEASRGPLGSASLLLWSRAANWAALGATVTITALLVDPFLQAAVSLRGQDDDTPTSTGVLPVAEQVDIGILRDYPQSLTRFRTPDGSEFEVDNFEVFPSFGVTSAFYDGLSESMNTTSTASSKTPSFLCSTGNCTWPLYTTAALCSRCNDISDRIIKTSGSSPHMGYYNATDYWLEYVTIGDPEFLFTNFSVGNGHILQFDGPLVPKNGFNGAPGGKPVLLTAFVNFRYSASVSFQDLNTTVATFIVLRAGDDFQHQNVAWEDSKPTATECALYFCAKAYRATVANGVLNETLTGTWAIREPKSWNMADHSKHAYKENEWRQFDTENPDLLSLNFFRTDLQLIIPPSELDPETPVTTRFNITHATINALQTSISSLFVPSMPPPPISIDRPPKRFVVYPNNNPIFLNDIPEVMWSANDLTAAFQNTADHLTVRMRDVSEATQVGQVKQYVLHFEVNWGFFSLLVITLALGCLYFAGVLYQTHRLGLPSWKESAYPVMANGFAEETQSLLRTVDKNMYQIKGLEHTRSGMEVMLVEADGGYRLEVGMAQRKR</sequence>
<dbReference type="Pfam" id="PF11374">
    <property type="entry name" value="DUF3176"/>
    <property type="match status" value="1"/>
</dbReference>
<proteinExistence type="predicted"/>
<name>A0AA40CPN3_9PEZI</name>
<comment type="caution">
    <text evidence="3">The sequence shown here is derived from an EMBL/GenBank/DDBJ whole genome shotgun (WGS) entry which is preliminary data.</text>
</comment>
<feature type="region of interest" description="Disordered" evidence="1">
    <location>
        <begin position="1"/>
        <end position="51"/>
    </location>
</feature>